<dbReference type="AlphaFoldDB" id="A0A426DPF9"/>
<name>A0A426DPF9_9FIRM</name>
<evidence type="ECO:0000259" key="3">
    <source>
        <dbReference type="Pfam" id="PF22725"/>
    </source>
</evidence>
<dbReference type="InterPro" id="IPR036291">
    <property type="entry name" value="NAD(P)-bd_dom_sf"/>
</dbReference>
<feature type="domain" description="GFO/IDH/MocA-like oxidoreductase" evidence="3">
    <location>
        <begin position="132"/>
        <end position="267"/>
    </location>
</feature>
<dbReference type="PANTHER" id="PTHR43818">
    <property type="entry name" value="BCDNA.GH03377"/>
    <property type="match status" value="1"/>
</dbReference>
<gene>
    <name evidence="4" type="ORF">EBB54_27195</name>
</gene>
<comment type="caution">
    <text evidence="4">The sequence shown here is derived from an EMBL/GenBank/DDBJ whole genome shotgun (WGS) entry which is preliminary data.</text>
</comment>
<dbReference type="InterPro" id="IPR050463">
    <property type="entry name" value="Gfo/Idh/MocA_oxidrdct_glycsds"/>
</dbReference>
<sequence>MKEIRVAIIGTGAISNRHMKVWENIPQVQVVAAAEIDQKRLDNWSLRYGVKDVYTDFRKMLERDDIDAVDVCVHNNLHAPICMAVMKAGKHCYCEKPMSASYFDSKLMYDCAKKCNVKFAVQISSLFTEQTRTARRLIEEGQLGEIYHARSVIANYRRRPSMDGPFNGGTPDFMRAAMAGRGQIIDTGIYHLGQMLYLLGLPELKCVFGKSYHKIASSVPGRAVEVEDMCVGLAEFEHGFTLDIQEANACNADVPPMSYITGNKGGLIYWNIDEVGGDWSMGQGPAKLMPEHMRHGMRFTGECQGIHVDCDLKTYYNQMQNRCYNPDMMTWYDNQMHWYKYLIDELTEETRYHTPEIALQASLLADGIFLSQQEGRSVTAEEIKEKSQSLAIWHQETPWGIFDYDSQI</sequence>
<dbReference type="PANTHER" id="PTHR43818:SF11">
    <property type="entry name" value="BCDNA.GH03377"/>
    <property type="match status" value="1"/>
</dbReference>
<dbReference type="InterPro" id="IPR055170">
    <property type="entry name" value="GFO_IDH_MocA-like_dom"/>
</dbReference>
<feature type="domain" description="Gfo/Idh/MocA-like oxidoreductase N-terminal" evidence="2">
    <location>
        <begin position="4"/>
        <end position="121"/>
    </location>
</feature>
<evidence type="ECO:0000259" key="2">
    <source>
        <dbReference type="Pfam" id="PF01408"/>
    </source>
</evidence>
<dbReference type="GO" id="GO:0016491">
    <property type="term" value="F:oxidoreductase activity"/>
    <property type="evidence" value="ECO:0007669"/>
    <property type="project" value="UniProtKB-KW"/>
</dbReference>
<dbReference type="Pfam" id="PF01408">
    <property type="entry name" value="GFO_IDH_MocA"/>
    <property type="match status" value="1"/>
</dbReference>
<reference evidence="4" key="1">
    <citation type="submission" date="2018-10" db="EMBL/GenBank/DDBJ databases">
        <title>Schaedlerella arabinophila gen. nov. sp. nov., isolated from the mouse intestinal tract and comparative analysis with the genome of the closely related altered Schaedler flora strain ASF502.</title>
        <authorList>
            <person name="Miyake S."/>
            <person name="Soh M."/>
            <person name="Seedorf H."/>
        </authorList>
    </citation>
    <scope>NUCLEOTIDE SEQUENCE [LARGE SCALE GENOMIC DNA]</scope>
    <source>
        <strain evidence="4">DSM 106076</strain>
    </source>
</reference>
<accession>A0A426DPF9</accession>
<keyword evidence="5" id="KW-1185">Reference proteome</keyword>
<evidence type="ECO:0000256" key="1">
    <source>
        <dbReference type="ARBA" id="ARBA00023002"/>
    </source>
</evidence>
<dbReference type="Gene3D" id="3.40.50.720">
    <property type="entry name" value="NAD(P)-binding Rossmann-like Domain"/>
    <property type="match status" value="1"/>
</dbReference>
<dbReference type="SUPFAM" id="SSF51735">
    <property type="entry name" value="NAD(P)-binding Rossmann-fold domains"/>
    <property type="match status" value="1"/>
</dbReference>
<dbReference type="RefSeq" id="WP_125129712.1">
    <property type="nucleotide sequence ID" value="NZ_RHJS01000002.1"/>
</dbReference>
<protein>
    <submittedName>
        <fullName evidence="4">Gfo/Idh/MocA family oxidoreductase</fullName>
    </submittedName>
</protein>
<dbReference type="SUPFAM" id="SSF55347">
    <property type="entry name" value="Glyceraldehyde-3-phosphate dehydrogenase-like, C-terminal domain"/>
    <property type="match status" value="1"/>
</dbReference>
<dbReference type="Pfam" id="PF22725">
    <property type="entry name" value="GFO_IDH_MocA_C3"/>
    <property type="match status" value="1"/>
</dbReference>
<evidence type="ECO:0000313" key="5">
    <source>
        <dbReference type="Proteomes" id="UP000274920"/>
    </source>
</evidence>
<dbReference type="Gene3D" id="3.30.360.10">
    <property type="entry name" value="Dihydrodipicolinate Reductase, domain 2"/>
    <property type="match status" value="1"/>
</dbReference>
<proteinExistence type="predicted"/>
<evidence type="ECO:0000313" key="4">
    <source>
        <dbReference type="EMBL" id="RRK34613.1"/>
    </source>
</evidence>
<keyword evidence="1" id="KW-0560">Oxidoreductase</keyword>
<dbReference type="GO" id="GO:0000166">
    <property type="term" value="F:nucleotide binding"/>
    <property type="evidence" value="ECO:0007669"/>
    <property type="project" value="InterPro"/>
</dbReference>
<dbReference type="InterPro" id="IPR000683">
    <property type="entry name" value="Gfo/Idh/MocA-like_OxRdtase_N"/>
</dbReference>
<organism evidence="4 5">
    <name type="scientific">Schaedlerella arabinosiphila</name>
    <dbReference type="NCBI Taxonomy" id="2044587"/>
    <lineage>
        <taxon>Bacteria</taxon>
        <taxon>Bacillati</taxon>
        <taxon>Bacillota</taxon>
        <taxon>Clostridia</taxon>
        <taxon>Lachnospirales</taxon>
        <taxon>Lachnospiraceae</taxon>
        <taxon>Schaedlerella</taxon>
    </lineage>
</organism>
<dbReference type="EMBL" id="RHJS01000002">
    <property type="protein sequence ID" value="RRK34613.1"/>
    <property type="molecule type" value="Genomic_DNA"/>
</dbReference>
<dbReference type="Proteomes" id="UP000274920">
    <property type="component" value="Unassembled WGS sequence"/>
</dbReference>